<dbReference type="EMBL" id="BOOW01000008">
    <property type="protein sequence ID" value="GII91242.1"/>
    <property type="molecule type" value="Genomic_DNA"/>
</dbReference>
<dbReference type="Proteomes" id="UP000606172">
    <property type="component" value="Unassembled WGS sequence"/>
</dbReference>
<keyword evidence="1" id="KW-1133">Transmembrane helix</keyword>
<feature type="transmembrane region" description="Helical" evidence="1">
    <location>
        <begin position="20"/>
        <end position="41"/>
    </location>
</feature>
<sequence>MHQKNLHTAFTSLLGTAAWWIRLLMFNGLAGVVTGFVAMVSAQAAGVPGKGRVIARSVAAFMTAFYGISPVALAVDLVAGDCLSLWGGPTGVQVVVLPDLAGCATAAALFAATARRGGRRAAKPRRVAAVLVPLCLIVFLPTADLAPGEHTSAQECGFGTDVLDLQLAEVKDFGERAFLCEVRRAEAAGDSRAEDPIEMGYPGAAAEGGMADRELLAEARHRCLRSTSAEGPVRRSSRIDGALPRMCPGMVAMSQFRVLRSSLELLIEDDEDREKCRRFRHRPRAEPVVVHSKPMWTDHGILESYEGSEGAGYLLDDLGDDRLVTAKPGHLVMDVHADHVICVTGEAYARRPPLELAGWDQVVEVGYRSPTGRIRIGDPMYGGADGLPDLAFRGKGDYRVRVHYREPDWENDDRRPQQLLVIVYPGRDSRTLVLRTARGGTRI</sequence>
<comment type="caution">
    <text evidence="2">The sequence shown here is derived from an EMBL/GenBank/DDBJ whole genome shotgun (WGS) entry which is preliminary data.</text>
</comment>
<keyword evidence="1" id="KW-0472">Membrane</keyword>
<protein>
    <submittedName>
        <fullName evidence="2">Uncharacterized protein</fullName>
    </submittedName>
</protein>
<evidence type="ECO:0000313" key="3">
    <source>
        <dbReference type="Proteomes" id="UP000606172"/>
    </source>
</evidence>
<proteinExistence type="predicted"/>
<feature type="transmembrane region" description="Helical" evidence="1">
    <location>
        <begin position="126"/>
        <end position="143"/>
    </location>
</feature>
<feature type="transmembrane region" description="Helical" evidence="1">
    <location>
        <begin position="95"/>
        <end position="114"/>
    </location>
</feature>
<feature type="transmembrane region" description="Helical" evidence="1">
    <location>
        <begin position="53"/>
        <end position="75"/>
    </location>
</feature>
<evidence type="ECO:0000313" key="2">
    <source>
        <dbReference type="EMBL" id="GII91242.1"/>
    </source>
</evidence>
<evidence type="ECO:0000256" key="1">
    <source>
        <dbReference type="SAM" id="Phobius"/>
    </source>
</evidence>
<keyword evidence="1" id="KW-0812">Transmembrane</keyword>
<gene>
    <name evidence="2" type="ORF">Ssi02_14730</name>
</gene>
<keyword evidence="3" id="KW-1185">Reference proteome</keyword>
<dbReference type="AlphaFoldDB" id="A0A919RD44"/>
<accession>A0A919RD44</accession>
<organism evidence="2 3">
    <name type="scientific">Sinosporangium siamense</name>
    <dbReference type="NCBI Taxonomy" id="1367973"/>
    <lineage>
        <taxon>Bacteria</taxon>
        <taxon>Bacillati</taxon>
        <taxon>Actinomycetota</taxon>
        <taxon>Actinomycetes</taxon>
        <taxon>Streptosporangiales</taxon>
        <taxon>Streptosporangiaceae</taxon>
        <taxon>Sinosporangium</taxon>
    </lineage>
</organism>
<reference evidence="2" key="1">
    <citation type="submission" date="2021-01" db="EMBL/GenBank/DDBJ databases">
        <title>Whole genome shotgun sequence of Sinosporangium siamense NBRC 109515.</title>
        <authorList>
            <person name="Komaki H."/>
            <person name="Tamura T."/>
        </authorList>
    </citation>
    <scope>NUCLEOTIDE SEQUENCE</scope>
    <source>
        <strain evidence="2">NBRC 109515</strain>
    </source>
</reference>
<name>A0A919RD44_9ACTN</name>